<feature type="region of interest" description="Disordered" evidence="1">
    <location>
        <begin position="1"/>
        <end position="39"/>
    </location>
</feature>
<comment type="caution">
    <text evidence="2">The sequence shown here is derived from an EMBL/GenBank/DDBJ whole genome shotgun (WGS) entry which is preliminary data.</text>
</comment>
<feature type="compositionally biased region" description="Basic and acidic residues" evidence="1">
    <location>
        <begin position="7"/>
        <end position="25"/>
    </location>
</feature>
<dbReference type="EMBL" id="ML996201">
    <property type="protein sequence ID" value="KAF2731154.1"/>
    <property type="molecule type" value="Genomic_DNA"/>
</dbReference>
<dbReference type="Proteomes" id="UP000799444">
    <property type="component" value="Unassembled WGS sequence"/>
</dbReference>
<evidence type="ECO:0000313" key="2">
    <source>
        <dbReference type="EMBL" id="KAF2731154.1"/>
    </source>
</evidence>
<reference evidence="2" key="1">
    <citation type="journal article" date="2020" name="Stud. Mycol.">
        <title>101 Dothideomycetes genomes: a test case for predicting lifestyles and emergence of pathogens.</title>
        <authorList>
            <person name="Haridas S."/>
            <person name="Albert R."/>
            <person name="Binder M."/>
            <person name="Bloem J."/>
            <person name="Labutti K."/>
            <person name="Salamov A."/>
            <person name="Andreopoulos B."/>
            <person name="Baker S."/>
            <person name="Barry K."/>
            <person name="Bills G."/>
            <person name="Bluhm B."/>
            <person name="Cannon C."/>
            <person name="Castanera R."/>
            <person name="Culley D."/>
            <person name="Daum C."/>
            <person name="Ezra D."/>
            <person name="Gonzalez J."/>
            <person name="Henrissat B."/>
            <person name="Kuo A."/>
            <person name="Liang C."/>
            <person name="Lipzen A."/>
            <person name="Lutzoni F."/>
            <person name="Magnuson J."/>
            <person name="Mondo S."/>
            <person name="Nolan M."/>
            <person name="Ohm R."/>
            <person name="Pangilinan J."/>
            <person name="Park H.-J."/>
            <person name="Ramirez L."/>
            <person name="Alfaro M."/>
            <person name="Sun H."/>
            <person name="Tritt A."/>
            <person name="Yoshinaga Y."/>
            <person name="Zwiers L.-H."/>
            <person name="Turgeon B."/>
            <person name="Goodwin S."/>
            <person name="Spatafora J."/>
            <person name="Crous P."/>
            <person name="Grigoriev I."/>
        </authorList>
    </citation>
    <scope>NUCLEOTIDE SEQUENCE</scope>
    <source>
        <strain evidence="2">CBS 125425</strain>
    </source>
</reference>
<gene>
    <name evidence="2" type="ORF">EJ04DRAFT_14971</name>
</gene>
<accession>A0A9P4QR58</accession>
<protein>
    <submittedName>
        <fullName evidence="2">Uncharacterized protein</fullName>
    </submittedName>
</protein>
<dbReference type="AlphaFoldDB" id="A0A9P4QR58"/>
<organism evidence="2 3">
    <name type="scientific">Polyplosphaeria fusca</name>
    <dbReference type="NCBI Taxonomy" id="682080"/>
    <lineage>
        <taxon>Eukaryota</taxon>
        <taxon>Fungi</taxon>
        <taxon>Dikarya</taxon>
        <taxon>Ascomycota</taxon>
        <taxon>Pezizomycotina</taxon>
        <taxon>Dothideomycetes</taxon>
        <taxon>Pleosporomycetidae</taxon>
        <taxon>Pleosporales</taxon>
        <taxon>Tetraplosphaeriaceae</taxon>
        <taxon>Polyplosphaeria</taxon>
    </lineage>
</organism>
<sequence length="198" mass="21570">MASGCGRARDSDTRRTERADTEGTRSTDSLTSNRDQFQMYDVNPSVRPKETITPLIAVPARSVGPPLQFLAIDGRQAVRAPPAKVVEVRNVRCHEPATRWQLRLRSHEGATHARIPSDEAARLPTRCRRAPLARNSSAGSCGELATLQPRRPCRKSRRRTGQWRARDAGLCGVLMDVDTAGAGHTQGRATTSSGGFSS</sequence>
<proteinExistence type="predicted"/>
<evidence type="ECO:0000313" key="3">
    <source>
        <dbReference type="Proteomes" id="UP000799444"/>
    </source>
</evidence>
<evidence type="ECO:0000256" key="1">
    <source>
        <dbReference type="SAM" id="MobiDB-lite"/>
    </source>
</evidence>
<feature type="compositionally biased region" description="Polar residues" evidence="1">
    <location>
        <begin position="26"/>
        <end position="36"/>
    </location>
</feature>
<name>A0A9P4QR58_9PLEO</name>
<keyword evidence="3" id="KW-1185">Reference proteome</keyword>